<dbReference type="PANTHER" id="PTHR37534">
    <property type="entry name" value="TRANSCRIPTIONAL ACTIVATOR PROTEIN UGA3"/>
    <property type="match status" value="1"/>
</dbReference>
<reference evidence="5" key="1">
    <citation type="journal article" date="2023" name="Access Microbiol">
        <title>De-novo genome assembly for Akanthomyces muscarius, a biocontrol agent of insect agricultural pests.</title>
        <authorList>
            <person name="Erdos Z."/>
            <person name="Studholme D.J."/>
            <person name="Raymond B."/>
            <person name="Sharma M."/>
        </authorList>
    </citation>
    <scope>NUCLEOTIDE SEQUENCE</scope>
    <source>
        <strain evidence="5">Ve6</strain>
    </source>
</reference>
<name>A0A9W8QGG2_AKAMU</name>
<dbReference type="InterPro" id="IPR021858">
    <property type="entry name" value="Fun_TF"/>
</dbReference>
<dbReference type="Proteomes" id="UP001144673">
    <property type="component" value="Chromosome 6"/>
</dbReference>
<comment type="subcellular location">
    <subcellularLocation>
        <location evidence="1">Nucleus</location>
    </subcellularLocation>
</comment>
<keyword evidence="6" id="KW-1185">Reference proteome</keyword>
<dbReference type="SMART" id="SM00066">
    <property type="entry name" value="GAL4"/>
    <property type="match status" value="1"/>
</dbReference>
<dbReference type="GeneID" id="80887753"/>
<organism evidence="5 6">
    <name type="scientific">Akanthomyces muscarius</name>
    <name type="common">Entomopathogenic fungus</name>
    <name type="synonym">Lecanicillium muscarium</name>
    <dbReference type="NCBI Taxonomy" id="2231603"/>
    <lineage>
        <taxon>Eukaryota</taxon>
        <taxon>Fungi</taxon>
        <taxon>Dikarya</taxon>
        <taxon>Ascomycota</taxon>
        <taxon>Pezizomycotina</taxon>
        <taxon>Sordariomycetes</taxon>
        <taxon>Hypocreomycetidae</taxon>
        <taxon>Hypocreales</taxon>
        <taxon>Cordycipitaceae</taxon>
        <taxon>Akanthomyces</taxon>
    </lineage>
</organism>
<dbReference type="PROSITE" id="PS00463">
    <property type="entry name" value="ZN2_CY6_FUNGAL_1"/>
    <property type="match status" value="1"/>
</dbReference>
<dbReference type="GO" id="GO:0005634">
    <property type="term" value="C:nucleus"/>
    <property type="evidence" value="ECO:0007669"/>
    <property type="project" value="UniProtKB-SubCell"/>
</dbReference>
<dbReference type="GO" id="GO:0000976">
    <property type="term" value="F:transcription cis-regulatory region binding"/>
    <property type="evidence" value="ECO:0007669"/>
    <property type="project" value="TreeGrafter"/>
</dbReference>
<dbReference type="GO" id="GO:0008270">
    <property type="term" value="F:zinc ion binding"/>
    <property type="evidence" value="ECO:0007669"/>
    <property type="project" value="InterPro"/>
</dbReference>
<dbReference type="GO" id="GO:0000981">
    <property type="term" value="F:DNA-binding transcription factor activity, RNA polymerase II-specific"/>
    <property type="evidence" value="ECO:0007669"/>
    <property type="project" value="InterPro"/>
</dbReference>
<dbReference type="CDD" id="cd00067">
    <property type="entry name" value="GAL4"/>
    <property type="match status" value="1"/>
</dbReference>
<dbReference type="GO" id="GO:0045944">
    <property type="term" value="P:positive regulation of transcription by RNA polymerase II"/>
    <property type="evidence" value="ECO:0007669"/>
    <property type="project" value="TreeGrafter"/>
</dbReference>
<evidence type="ECO:0000256" key="1">
    <source>
        <dbReference type="ARBA" id="ARBA00004123"/>
    </source>
</evidence>
<dbReference type="Gene3D" id="4.10.240.10">
    <property type="entry name" value="Zn(2)-C6 fungal-type DNA-binding domain"/>
    <property type="match status" value="1"/>
</dbReference>
<dbReference type="PROSITE" id="PS50048">
    <property type="entry name" value="ZN2_CY6_FUNGAL_2"/>
    <property type="match status" value="1"/>
</dbReference>
<proteinExistence type="predicted"/>
<comment type="caution">
    <text evidence="5">The sequence shown here is derived from an EMBL/GenBank/DDBJ whole genome shotgun (WGS) entry which is preliminary data.</text>
</comment>
<evidence type="ECO:0000313" key="5">
    <source>
        <dbReference type="EMBL" id="KAJ4155341.1"/>
    </source>
</evidence>
<dbReference type="RefSeq" id="XP_056055465.1">
    <property type="nucleotide sequence ID" value="XM_056198523.1"/>
</dbReference>
<gene>
    <name evidence="5" type="ORF">LMH87_000594</name>
</gene>
<evidence type="ECO:0000259" key="4">
    <source>
        <dbReference type="PROSITE" id="PS50048"/>
    </source>
</evidence>
<dbReference type="InterPro" id="IPR001138">
    <property type="entry name" value="Zn2Cys6_DnaBD"/>
</dbReference>
<feature type="region of interest" description="Disordered" evidence="3">
    <location>
        <begin position="1"/>
        <end position="30"/>
    </location>
</feature>
<feature type="domain" description="Zn(2)-C6 fungal-type" evidence="4">
    <location>
        <begin position="38"/>
        <end position="67"/>
    </location>
</feature>
<evidence type="ECO:0000313" key="6">
    <source>
        <dbReference type="Proteomes" id="UP001144673"/>
    </source>
</evidence>
<feature type="compositionally biased region" description="Polar residues" evidence="3">
    <location>
        <begin position="1"/>
        <end position="26"/>
    </location>
</feature>
<accession>A0A9W8QGG2</accession>
<dbReference type="AlphaFoldDB" id="A0A9W8QGG2"/>
<dbReference type="Pfam" id="PF11951">
    <property type="entry name" value="Fungal_trans_2"/>
    <property type="match status" value="1"/>
</dbReference>
<dbReference type="PANTHER" id="PTHR37534:SF49">
    <property type="entry name" value="LYSINE BIOSYNTHESIS REGULATORY PROTEIN LYS14"/>
    <property type="match status" value="1"/>
</dbReference>
<protein>
    <recommendedName>
        <fullName evidence="4">Zn(2)-C6 fungal-type domain-containing protein</fullName>
    </recommendedName>
</protein>
<dbReference type="SUPFAM" id="SSF57701">
    <property type="entry name" value="Zn2/Cys6 DNA-binding domain"/>
    <property type="match status" value="1"/>
</dbReference>
<dbReference type="InterPro" id="IPR036864">
    <property type="entry name" value="Zn2-C6_fun-type_DNA-bd_sf"/>
</dbReference>
<keyword evidence="2" id="KW-0539">Nucleus</keyword>
<evidence type="ECO:0000256" key="2">
    <source>
        <dbReference type="ARBA" id="ARBA00023242"/>
    </source>
</evidence>
<sequence>MPTPSSSGSNAVVEIPSSTTTQQSAPRQKRWAPRSRSGCFTCRACRVKCDEAKPVCGRCVRLGKHCSGYGVVMPARTTGTSSTSNSPASSDGTCALSRRKQRICIEAEPLDWDHMQAIQFSKTKTKVVLHLHPQRSAHLPQPPAPRFDTWSHVPVIFICRMISQQIQWASASRGSLLRPGEDPALAGTWAKYFHYYRELLWVTNKCIQGSDPHGGKCRALNCIFALFGIDVQFEESMWQAHLNAGLAYAEKVGGLEALLTFPTEFSAYALKDLKRVLLASIMCNTTSPASKQVRGVDTYTDAEMTTMIESVEILEPPLAVDIFIAIARLTELRVQAATGAAAKTVINEAARHRLDELESFDPDAWAREHGLGEYPLVSATAQIYRVATQLYGALTLGRAFAAWWPADGKVPRRVLQERLIRLLGAMWDRIGNHGTLLWPLIIAGVAAADGDAEERAFIGRCFQIGSRTRSMFVKFSRCAKKVERIWLEGATDWEDCFAEPFVCIA</sequence>
<dbReference type="Pfam" id="PF00172">
    <property type="entry name" value="Zn_clus"/>
    <property type="match status" value="1"/>
</dbReference>
<dbReference type="EMBL" id="JAJHUN010000007">
    <property type="protein sequence ID" value="KAJ4155341.1"/>
    <property type="molecule type" value="Genomic_DNA"/>
</dbReference>
<evidence type="ECO:0000256" key="3">
    <source>
        <dbReference type="SAM" id="MobiDB-lite"/>
    </source>
</evidence>